<proteinExistence type="inferred from homology"/>
<reference evidence="2" key="1">
    <citation type="submission" date="2020-05" db="EMBL/GenBank/DDBJ databases">
        <authorList>
            <person name="Chiriac C."/>
            <person name="Salcher M."/>
            <person name="Ghai R."/>
            <person name="Kavagutti S V."/>
        </authorList>
    </citation>
    <scope>NUCLEOTIDE SEQUENCE</scope>
</reference>
<dbReference type="Gene3D" id="3.40.50.720">
    <property type="entry name" value="NAD(P)-binding Rossmann-like Domain"/>
    <property type="match status" value="1"/>
</dbReference>
<comment type="similarity">
    <text evidence="1">Belongs to the short-chain dehydrogenases/reductases (SDR) family.</text>
</comment>
<name>A0A6J6HXF9_9ZZZZ</name>
<organism evidence="2">
    <name type="scientific">freshwater metagenome</name>
    <dbReference type="NCBI Taxonomy" id="449393"/>
    <lineage>
        <taxon>unclassified sequences</taxon>
        <taxon>metagenomes</taxon>
        <taxon>ecological metagenomes</taxon>
    </lineage>
</organism>
<dbReference type="InterPro" id="IPR036291">
    <property type="entry name" value="NAD(P)-bd_dom_sf"/>
</dbReference>
<dbReference type="SUPFAM" id="SSF51735">
    <property type="entry name" value="NAD(P)-binding Rossmann-fold domains"/>
    <property type="match status" value="1"/>
</dbReference>
<dbReference type="PRINTS" id="PR00081">
    <property type="entry name" value="GDHRDH"/>
</dbReference>
<accession>A0A6J6HXF9</accession>
<dbReference type="EMBL" id="CAEZUP010000071">
    <property type="protein sequence ID" value="CAB4617337.1"/>
    <property type="molecule type" value="Genomic_DNA"/>
</dbReference>
<protein>
    <submittedName>
        <fullName evidence="2">Unannotated protein</fullName>
    </submittedName>
</protein>
<dbReference type="AlphaFoldDB" id="A0A6J6HXF9"/>
<dbReference type="PANTHER" id="PTHR42879">
    <property type="entry name" value="3-OXOACYL-(ACYL-CARRIER-PROTEIN) REDUCTASE"/>
    <property type="match status" value="1"/>
</dbReference>
<evidence type="ECO:0000256" key="1">
    <source>
        <dbReference type="ARBA" id="ARBA00006484"/>
    </source>
</evidence>
<evidence type="ECO:0000313" key="2">
    <source>
        <dbReference type="EMBL" id="CAB4617337.1"/>
    </source>
</evidence>
<dbReference type="Pfam" id="PF13561">
    <property type="entry name" value="adh_short_C2"/>
    <property type="match status" value="1"/>
</dbReference>
<dbReference type="PANTHER" id="PTHR42879:SF2">
    <property type="entry name" value="3-OXOACYL-[ACYL-CARRIER-PROTEIN] REDUCTASE FABG"/>
    <property type="match status" value="1"/>
</dbReference>
<sequence>MTEKSRRVAVVADARHYVGPELARMLAARGCDLALGDPAPELVAELEATGATVLPVKGVSNMSKPESAPTLVAATLQKFGHIDAAVIASGQIIPGKFVDSTLEQLDKIVYGCLHAPFHFLKAVVPPMTERRSGQVLVITSASGAKPLPGGALYSSVRAGATMLARNVAGEVARSNVQVNAVGTNFMDFPEFLAATGADDPEVRKLVEKQVPLRRLGSMSEFASFCSVFLDGSSTFTTGQYISYAGGWA</sequence>
<gene>
    <name evidence="2" type="ORF">UFOPK1835_01496</name>
</gene>
<dbReference type="InterPro" id="IPR050259">
    <property type="entry name" value="SDR"/>
</dbReference>
<dbReference type="InterPro" id="IPR002347">
    <property type="entry name" value="SDR_fam"/>
</dbReference>